<evidence type="ECO:0000313" key="11">
    <source>
        <dbReference type="Proteomes" id="UP000318943"/>
    </source>
</evidence>
<evidence type="ECO:0000256" key="4">
    <source>
        <dbReference type="ARBA" id="ARBA00022827"/>
    </source>
</evidence>
<dbReference type="InterPro" id="IPR046373">
    <property type="entry name" value="Acyl-CoA_Oxase/DH_mid-dom_sf"/>
</dbReference>
<dbReference type="Pfam" id="PF00441">
    <property type="entry name" value="Acyl-CoA_dh_1"/>
    <property type="match status" value="1"/>
</dbReference>
<proteinExistence type="inferred from homology"/>
<evidence type="ECO:0000256" key="2">
    <source>
        <dbReference type="ARBA" id="ARBA00009347"/>
    </source>
</evidence>
<evidence type="ECO:0000259" key="6">
    <source>
        <dbReference type="Pfam" id="PF00441"/>
    </source>
</evidence>
<name>A0AAE9L3N0_9BURK</name>
<evidence type="ECO:0000256" key="3">
    <source>
        <dbReference type="ARBA" id="ARBA00022630"/>
    </source>
</evidence>
<dbReference type="PANTHER" id="PTHR43884:SF20">
    <property type="entry name" value="ACYL-COA DEHYDROGENASE FADE28"/>
    <property type="match status" value="1"/>
</dbReference>
<dbReference type="InterPro" id="IPR037069">
    <property type="entry name" value="AcylCoA_DH/ox_N_sf"/>
</dbReference>
<reference evidence="10" key="2">
    <citation type="journal article" date="2022" name="Microbiol. Resour. Announc.">
        <title>Genome Sequence of Cupriavidus campinensis Strain G5, a Member of a Bacterial Consortium Capable of Polyethylene Degradation.</title>
        <authorList>
            <person name="Schneider B."/>
            <person name="Pfeiffer F."/>
            <person name="Dyall-Smith M."/>
            <person name="Kunte H.J."/>
        </authorList>
    </citation>
    <scope>NUCLEOTIDE SEQUENCE</scope>
    <source>
        <strain evidence="10">G5</strain>
    </source>
</reference>
<comment type="cofactor">
    <cofactor evidence="1">
        <name>FAD</name>
        <dbReference type="ChEBI" id="CHEBI:57692"/>
    </cofactor>
</comment>
<reference evidence="9 11" key="1">
    <citation type="submission" date="2019-05" db="EMBL/GenBank/DDBJ databases">
        <title>Whole genome sequence analysis of Cupriavidus campinensis S14E4C strain.</title>
        <authorList>
            <person name="Abbaszade G."/>
            <person name="Szabo A."/>
            <person name="Toumi M."/>
            <person name="Toth E."/>
        </authorList>
    </citation>
    <scope>NUCLEOTIDE SEQUENCE [LARGE SCALE GENOMIC DNA]</scope>
    <source>
        <strain evidence="9 11">S14E4C</strain>
    </source>
</reference>
<dbReference type="SUPFAM" id="SSF56645">
    <property type="entry name" value="Acyl-CoA dehydrogenase NM domain-like"/>
    <property type="match status" value="1"/>
</dbReference>
<feature type="domain" description="Acyl-CoA dehydrogenase/oxidase N-terminal" evidence="8">
    <location>
        <begin position="6"/>
        <end position="118"/>
    </location>
</feature>
<accession>A0AAE9L3N0</accession>
<dbReference type="EMBL" id="CP097330">
    <property type="protein sequence ID" value="URF05519.1"/>
    <property type="molecule type" value="Genomic_DNA"/>
</dbReference>
<dbReference type="SUPFAM" id="SSF47203">
    <property type="entry name" value="Acyl-CoA dehydrogenase C-terminal domain-like"/>
    <property type="match status" value="1"/>
</dbReference>
<evidence type="ECO:0000313" key="12">
    <source>
        <dbReference type="Proteomes" id="UP001056132"/>
    </source>
</evidence>
<reference evidence="10" key="3">
    <citation type="submission" date="2022-05" db="EMBL/GenBank/DDBJ databases">
        <authorList>
            <person name="Kunte H.-J."/>
        </authorList>
    </citation>
    <scope>NUCLEOTIDE SEQUENCE</scope>
    <source>
        <strain evidence="10">G5</strain>
    </source>
</reference>
<comment type="similarity">
    <text evidence="2">Belongs to the acyl-CoA dehydrogenase family.</text>
</comment>
<sequence length="379" mass="40573">MDFHYSEEQQMLADSLRRFVEAEYPFARRREIARHGGAFDRGIWAALAEMGVLGLTVPADFGGFGEGPASQLVVHRELGRGLVSEPVIPSAVVGTALLGKHGSAAQQAAWLPALASGERVLALAYLEPGTRYRPEAAQATAVHNGDGYRLDGVKSLVWHGDAADTYLVSARLPAPEGDLALFLVPRDAEGLHVTSYPTMDGLRGADLRLQGVTVPASARVGCADAGLAALEHGLDHGIAAQCAAAVGAMERLIELTGEYLRTRRQFGTPLATFQALQHRMAEMLVHKELALSMAYVAARALDETDAAARRRMLAGAKVVVARAARFVGQQAVQLHGGMGMTDELEVGDYFKQLAMVDVLFGDTDFHMERYGEVMAGAPD</sequence>
<evidence type="ECO:0000259" key="8">
    <source>
        <dbReference type="Pfam" id="PF02771"/>
    </source>
</evidence>
<dbReference type="InterPro" id="IPR006091">
    <property type="entry name" value="Acyl-CoA_Oxase/DH_mid-dom"/>
</dbReference>
<evidence type="ECO:0000256" key="1">
    <source>
        <dbReference type="ARBA" id="ARBA00001974"/>
    </source>
</evidence>
<dbReference type="AlphaFoldDB" id="A0AAE9L3N0"/>
<gene>
    <name evidence="9" type="ORF">FGG12_01960</name>
    <name evidence="10" type="ORF">M5D45_06855</name>
</gene>
<dbReference type="GO" id="GO:0050660">
    <property type="term" value="F:flavin adenine dinucleotide binding"/>
    <property type="evidence" value="ECO:0007669"/>
    <property type="project" value="InterPro"/>
</dbReference>
<feature type="domain" description="Acyl-CoA dehydrogenase/oxidase C-terminal" evidence="6">
    <location>
        <begin position="225"/>
        <end position="373"/>
    </location>
</feature>
<dbReference type="Gene3D" id="1.20.140.10">
    <property type="entry name" value="Butyryl-CoA Dehydrogenase, subunit A, domain 3"/>
    <property type="match status" value="1"/>
</dbReference>
<dbReference type="InterPro" id="IPR009100">
    <property type="entry name" value="AcylCoA_DH/oxidase_NM_dom_sf"/>
</dbReference>
<dbReference type="Gene3D" id="1.10.540.10">
    <property type="entry name" value="Acyl-CoA dehydrogenase/oxidase, N-terminal domain"/>
    <property type="match status" value="1"/>
</dbReference>
<dbReference type="KEGG" id="ccam:M5D45_06855"/>
<keyword evidence="4" id="KW-0274">FAD</keyword>
<dbReference type="CDD" id="cd00567">
    <property type="entry name" value="ACAD"/>
    <property type="match status" value="1"/>
</dbReference>
<dbReference type="EMBL" id="VCIZ01000001">
    <property type="protein sequence ID" value="TSP14444.1"/>
    <property type="molecule type" value="Genomic_DNA"/>
</dbReference>
<keyword evidence="3" id="KW-0285">Flavoprotein</keyword>
<dbReference type="PANTHER" id="PTHR43884">
    <property type="entry name" value="ACYL-COA DEHYDROGENASE"/>
    <property type="match status" value="1"/>
</dbReference>
<feature type="domain" description="Acyl-CoA oxidase/dehydrogenase middle" evidence="7">
    <location>
        <begin position="123"/>
        <end position="206"/>
    </location>
</feature>
<protein>
    <submittedName>
        <fullName evidence="10">Acyl-CoA dehydrogenase</fullName>
    </submittedName>
</protein>
<dbReference type="RefSeq" id="WP_144195653.1">
    <property type="nucleotide sequence ID" value="NZ_CAJPVH010000067.1"/>
</dbReference>
<evidence type="ECO:0000259" key="7">
    <source>
        <dbReference type="Pfam" id="PF02770"/>
    </source>
</evidence>
<dbReference type="Gene3D" id="2.40.110.10">
    <property type="entry name" value="Butyryl-CoA Dehydrogenase, subunit A, domain 2"/>
    <property type="match status" value="1"/>
</dbReference>
<dbReference type="InterPro" id="IPR036250">
    <property type="entry name" value="AcylCo_DH-like_C"/>
</dbReference>
<organism evidence="10 12">
    <name type="scientific">Cupriavidus campinensis</name>
    <dbReference type="NCBI Taxonomy" id="151783"/>
    <lineage>
        <taxon>Bacteria</taxon>
        <taxon>Pseudomonadati</taxon>
        <taxon>Pseudomonadota</taxon>
        <taxon>Betaproteobacteria</taxon>
        <taxon>Burkholderiales</taxon>
        <taxon>Burkholderiaceae</taxon>
        <taxon>Cupriavidus</taxon>
    </lineage>
</organism>
<dbReference type="Pfam" id="PF02771">
    <property type="entry name" value="Acyl-CoA_dh_N"/>
    <property type="match status" value="1"/>
</dbReference>
<keyword evidence="11" id="KW-1185">Reference proteome</keyword>
<dbReference type="Proteomes" id="UP001056132">
    <property type="component" value="Chromosome 1"/>
</dbReference>
<dbReference type="InterPro" id="IPR013786">
    <property type="entry name" value="AcylCoA_DH/ox_N"/>
</dbReference>
<keyword evidence="5" id="KW-0560">Oxidoreductase</keyword>
<dbReference type="GO" id="GO:0003995">
    <property type="term" value="F:acyl-CoA dehydrogenase activity"/>
    <property type="evidence" value="ECO:0007669"/>
    <property type="project" value="TreeGrafter"/>
</dbReference>
<dbReference type="Proteomes" id="UP000318943">
    <property type="component" value="Unassembled WGS sequence"/>
</dbReference>
<evidence type="ECO:0000256" key="5">
    <source>
        <dbReference type="ARBA" id="ARBA00023002"/>
    </source>
</evidence>
<evidence type="ECO:0000313" key="10">
    <source>
        <dbReference type="EMBL" id="URF05519.1"/>
    </source>
</evidence>
<evidence type="ECO:0000313" key="9">
    <source>
        <dbReference type="EMBL" id="TSP14444.1"/>
    </source>
</evidence>
<dbReference type="InterPro" id="IPR009075">
    <property type="entry name" value="AcylCo_DH/oxidase_C"/>
</dbReference>
<dbReference type="Pfam" id="PF02770">
    <property type="entry name" value="Acyl-CoA_dh_M"/>
    <property type="match status" value="1"/>
</dbReference>